<feature type="domain" description="4'-phosphopantetheinyl transferase N-terminal" evidence="4">
    <location>
        <begin position="4"/>
        <end position="84"/>
    </location>
</feature>
<sequence length="208" mass="22453">MRGLLDEAERGRYERFRRPEDRARFVTGRFLARTVLADVTGLPVRDIAFTTDCPHCGGSHGKPRLPGHAVDFSLSHSGDRVVLVVAEGAEVGVDVERESDRDVDRLAEKVLAEAERGVLAALPPDERRRAFFTYWSRKEAVLKATGHGLAAPMSALHVSPPDEPAQVIAWDGDAAVSPVRLADLAPGAGYAASLAVLTGRPLRVTEQG</sequence>
<evidence type="ECO:0000259" key="3">
    <source>
        <dbReference type="Pfam" id="PF01648"/>
    </source>
</evidence>
<evidence type="ECO:0000256" key="1">
    <source>
        <dbReference type="ARBA" id="ARBA00010990"/>
    </source>
</evidence>
<reference evidence="5" key="1">
    <citation type="submission" date="2020-07" db="EMBL/GenBank/DDBJ databases">
        <authorList>
            <person name="Tarantini F.S."/>
            <person name="Hong K.W."/>
            <person name="Chan K.G."/>
        </authorList>
    </citation>
    <scope>NUCLEOTIDE SEQUENCE</scope>
    <source>
        <strain evidence="5">32-07</strain>
    </source>
</reference>
<gene>
    <name evidence="5" type="ORF">AGRA3207_005882</name>
</gene>
<name>A0ABX8R6W6_9ACTN</name>
<organism evidence="5 6">
    <name type="scientific">Actinomadura graeca</name>
    <dbReference type="NCBI Taxonomy" id="2750812"/>
    <lineage>
        <taxon>Bacteria</taxon>
        <taxon>Bacillati</taxon>
        <taxon>Actinomycetota</taxon>
        <taxon>Actinomycetes</taxon>
        <taxon>Streptosporangiales</taxon>
        <taxon>Thermomonosporaceae</taxon>
        <taxon>Actinomadura</taxon>
    </lineage>
</organism>
<dbReference type="EMBL" id="CP059572">
    <property type="protein sequence ID" value="QXJ26826.1"/>
    <property type="molecule type" value="Genomic_DNA"/>
</dbReference>
<evidence type="ECO:0000313" key="6">
    <source>
        <dbReference type="Proteomes" id="UP001049518"/>
    </source>
</evidence>
<dbReference type="InterPro" id="IPR055066">
    <property type="entry name" value="AASDHPPT_N"/>
</dbReference>
<dbReference type="GO" id="GO:0016740">
    <property type="term" value="F:transferase activity"/>
    <property type="evidence" value="ECO:0007669"/>
    <property type="project" value="UniProtKB-KW"/>
</dbReference>
<keyword evidence="2 5" id="KW-0808">Transferase</keyword>
<dbReference type="InterPro" id="IPR037143">
    <property type="entry name" value="4-PPantetheinyl_Trfase_dom_sf"/>
</dbReference>
<dbReference type="Proteomes" id="UP001049518">
    <property type="component" value="Chromosome"/>
</dbReference>
<dbReference type="PANTHER" id="PTHR12215:SF10">
    <property type="entry name" value="L-AMINOADIPATE-SEMIALDEHYDE DEHYDROGENASE-PHOSPHOPANTETHEINYL TRANSFERASE"/>
    <property type="match status" value="1"/>
</dbReference>
<evidence type="ECO:0000259" key="4">
    <source>
        <dbReference type="Pfam" id="PF22624"/>
    </source>
</evidence>
<dbReference type="InterPro" id="IPR008278">
    <property type="entry name" value="4-PPantetheinyl_Trfase_dom"/>
</dbReference>
<dbReference type="InterPro" id="IPR050559">
    <property type="entry name" value="P-Pant_transferase_sf"/>
</dbReference>
<keyword evidence="6" id="KW-1185">Reference proteome</keyword>
<evidence type="ECO:0000313" key="5">
    <source>
        <dbReference type="EMBL" id="QXJ26826.1"/>
    </source>
</evidence>
<accession>A0ABX8R6W6</accession>
<dbReference type="Pfam" id="PF01648">
    <property type="entry name" value="ACPS"/>
    <property type="match status" value="1"/>
</dbReference>
<comment type="similarity">
    <text evidence="1">Belongs to the P-Pant transferase superfamily. Gsp/Sfp/HetI/AcpT family.</text>
</comment>
<evidence type="ECO:0000256" key="2">
    <source>
        <dbReference type="ARBA" id="ARBA00022679"/>
    </source>
</evidence>
<dbReference type="Gene3D" id="3.90.470.20">
    <property type="entry name" value="4'-phosphopantetheinyl transferase domain"/>
    <property type="match status" value="2"/>
</dbReference>
<proteinExistence type="inferred from homology"/>
<feature type="domain" description="4'-phosphopantetheinyl transferase" evidence="3">
    <location>
        <begin position="91"/>
        <end position="194"/>
    </location>
</feature>
<dbReference type="SUPFAM" id="SSF56214">
    <property type="entry name" value="4'-phosphopantetheinyl transferase"/>
    <property type="match status" value="2"/>
</dbReference>
<dbReference type="PANTHER" id="PTHR12215">
    <property type="entry name" value="PHOSPHOPANTETHEINE TRANSFERASE"/>
    <property type="match status" value="1"/>
</dbReference>
<dbReference type="Pfam" id="PF22624">
    <property type="entry name" value="AASDHPPT_N"/>
    <property type="match status" value="1"/>
</dbReference>
<protein>
    <submittedName>
        <fullName evidence="5">4'-phosphopantetheinyl transferase superfamily protein</fullName>
    </submittedName>
</protein>